<evidence type="ECO:0000256" key="12">
    <source>
        <dbReference type="SAM" id="MobiDB-lite"/>
    </source>
</evidence>
<comment type="similarity">
    <text evidence="1">Belongs to the protein kinase superfamily. RIO-type Ser/Thr kinase family.</text>
</comment>
<evidence type="ECO:0000256" key="9">
    <source>
        <dbReference type="ARBA" id="ARBA00022842"/>
    </source>
</evidence>
<dbReference type="InterPro" id="IPR011009">
    <property type="entry name" value="Kinase-like_dom_sf"/>
</dbReference>
<evidence type="ECO:0000256" key="1">
    <source>
        <dbReference type="ARBA" id="ARBA00009196"/>
    </source>
</evidence>
<dbReference type="Gene3D" id="3.30.200.20">
    <property type="entry name" value="Phosphorylase Kinase, domain 1"/>
    <property type="match status" value="1"/>
</dbReference>
<evidence type="ECO:0000256" key="8">
    <source>
        <dbReference type="ARBA" id="ARBA00022840"/>
    </source>
</evidence>
<keyword evidence="8" id="KW-0067">ATP-binding</keyword>
<dbReference type="RefSeq" id="WP_091597144.1">
    <property type="nucleotide sequence ID" value="NZ_JBHRWG010000002.1"/>
</dbReference>
<dbReference type="SUPFAM" id="SSF56112">
    <property type="entry name" value="Protein kinase-like (PK-like)"/>
    <property type="match status" value="1"/>
</dbReference>
<dbReference type="PANTHER" id="PTHR45723">
    <property type="entry name" value="SERINE/THREONINE-PROTEIN KINASE RIO1"/>
    <property type="match status" value="1"/>
</dbReference>
<dbReference type="PATRIC" id="fig|307121.4.peg.6433"/>
<keyword evidence="15" id="KW-1185">Reference proteome</keyword>
<evidence type="ECO:0000256" key="7">
    <source>
        <dbReference type="ARBA" id="ARBA00022777"/>
    </source>
</evidence>
<dbReference type="InterPro" id="IPR051272">
    <property type="entry name" value="RIO-type_Ser/Thr_kinase"/>
</dbReference>
<dbReference type="GO" id="GO:0005524">
    <property type="term" value="F:ATP binding"/>
    <property type="evidence" value="ECO:0007669"/>
    <property type="project" value="UniProtKB-KW"/>
</dbReference>
<dbReference type="Pfam" id="PF01163">
    <property type="entry name" value="RIO1"/>
    <property type="match status" value="1"/>
</dbReference>
<dbReference type="AlphaFoldDB" id="A0A1C3NDP1"/>
<evidence type="ECO:0000313" key="14">
    <source>
        <dbReference type="EMBL" id="SBV30713.1"/>
    </source>
</evidence>
<dbReference type="GO" id="GO:0004674">
    <property type="term" value="F:protein serine/threonine kinase activity"/>
    <property type="evidence" value="ECO:0007669"/>
    <property type="project" value="UniProtKB-KW"/>
</dbReference>
<feature type="region of interest" description="Disordered" evidence="12">
    <location>
        <begin position="1"/>
        <end position="64"/>
    </location>
</feature>
<keyword evidence="9" id="KW-0460">Magnesium</keyword>
<sequence>MREHDFPARGRRTRGKGRFDDDEPQFLKRGRPSEPVVTDHDDAADPETGERWSSWDDAVQGPEPHPAWLVTELAAKDTELGVLKTGKEADVHLVRRAVPGTDRSCLLAAKRYRDASHRLFHRDAGYLEGRRVRRSRENRAMAGRTAFGRQMIAGQWAAAEFAALARLWEIGTEHGTIAVPYPVQLRGTELMLEFLGDPEEGQAAPRLAQVRPDAAGLRDLWAQLVDALVVLARAGYAHGDLSPYNLLVHRDRLVLIDLPQVVDVVANPQGPEFLARDVRVVSTWFTSRGLPAAVTDPDRLTGELLREAGIR</sequence>
<evidence type="ECO:0000256" key="3">
    <source>
        <dbReference type="ARBA" id="ARBA00022527"/>
    </source>
</evidence>
<name>A0A1C3NDP1_9ACTN</name>
<dbReference type="Proteomes" id="UP000199393">
    <property type="component" value="Chromosome I"/>
</dbReference>
<keyword evidence="3" id="KW-0723">Serine/threonine-protein kinase</keyword>
<feature type="domain" description="RIO kinase" evidence="13">
    <location>
        <begin position="48"/>
        <end position="302"/>
    </location>
</feature>
<dbReference type="SMART" id="SM00090">
    <property type="entry name" value="RIO"/>
    <property type="match status" value="1"/>
</dbReference>
<evidence type="ECO:0000259" key="13">
    <source>
        <dbReference type="SMART" id="SM00090"/>
    </source>
</evidence>
<comment type="catalytic activity">
    <reaction evidence="11">
        <text>L-seryl-[protein] + ATP = O-phospho-L-seryl-[protein] + ADP + H(+)</text>
        <dbReference type="Rhea" id="RHEA:17989"/>
        <dbReference type="Rhea" id="RHEA-COMP:9863"/>
        <dbReference type="Rhea" id="RHEA-COMP:11604"/>
        <dbReference type="ChEBI" id="CHEBI:15378"/>
        <dbReference type="ChEBI" id="CHEBI:29999"/>
        <dbReference type="ChEBI" id="CHEBI:30616"/>
        <dbReference type="ChEBI" id="CHEBI:83421"/>
        <dbReference type="ChEBI" id="CHEBI:456216"/>
        <dbReference type="EC" id="2.7.11.1"/>
    </reaction>
</comment>
<proteinExistence type="inferred from homology"/>
<keyword evidence="4" id="KW-0808">Transferase</keyword>
<organism evidence="14 15">
    <name type="scientific">Micromonospora krabiensis</name>
    <dbReference type="NCBI Taxonomy" id="307121"/>
    <lineage>
        <taxon>Bacteria</taxon>
        <taxon>Bacillati</taxon>
        <taxon>Actinomycetota</taxon>
        <taxon>Actinomycetes</taxon>
        <taxon>Micromonosporales</taxon>
        <taxon>Micromonosporaceae</taxon>
        <taxon>Micromonospora</taxon>
    </lineage>
</organism>
<evidence type="ECO:0000256" key="4">
    <source>
        <dbReference type="ARBA" id="ARBA00022679"/>
    </source>
</evidence>
<keyword evidence="6" id="KW-0547">Nucleotide-binding</keyword>
<feature type="compositionally biased region" description="Basic and acidic residues" evidence="12">
    <location>
        <begin position="37"/>
        <end position="54"/>
    </location>
</feature>
<evidence type="ECO:0000313" key="15">
    <source>
        <dbReference type="Proteomes" id="UP000199393"/>
    </source>
</evidence>
<dbReference type="GO" id="GO:0046872">
    <property type="term" value="F:metal ion binding"/>
    <property type="evidence" value="ECO:0007669"/>
    <property type="project" value="UniProtKB-KW"/>
</dbReference>
<evidence type="ECO:0000256" key="5">
    <source>
        <dbReference type="ARBA" id="ARBA00022723"/>
    </source>
</evidence>
<evidence type="ECO:0000256" key="6">
    <source>
        <dbReference type="ARBA" id="ARBA00022741"/>
    </source>
</evidence>
<dbReference type="Gene3D" id="1.10.510.10">
    <property type="entry name" value="Transferase(Phosphotransferase) domain 1"/>
    <property type="match status" value="1"/>
</dbReference>
<protein>
    <recommendedName>
        <fullName evidence="2">non-specific serine/threonine protein kinase</fullName>
        <ecNumber evidence="2">2.7.11.1</ecNumber>
    </recommendedName>
</protein>
<comment type="catalytic activity">
    <reaction evidence="10">
        <text>L-threonyl-[protein] + ATP = O-phospho-L-threonyl-[protein] + ADP + H(+)</text>
        <dbReference type="Rhea" id="RHEA:46608"/>
        <dbReference type="Rhea" id="RHEA-COMP:11060"/>
        <dbReference type="Rhea" id="RHEA-COMP:11605"/>
        <dbReference type="ChEBI" id="CHEBI:15378"/>
        <dbReference type="ChEBI" id="CHEBI:30013"/>
        <dbReference type="ChEBI" id="CHEBI:30616"/>
        <dbReference type="ChEBI" id="CHEBI:61977"/>
        <dbReference type="ChEBI" id="CHEBI:456216"/>
        <dbReference type="EC" id="2.7.11.1"/>
    </reaction>
</comment>
<dbReference type="InterPro" id="IPR018934">
    <property type="entry name" value="RIO_dom"/>
</dbReference>
<dbReference type="EMBL" id="LT598496">
    <property type="protein sequence ID" value="SBV30713.1"/>
    <property type="molecule type" value="Genomic_DNA"/>
</dbReference>
<reference evidence="15" key="1">
    <citation type="submission" date="2016-06" db="EMBL/GenBank/DDBJ databases">
        <authorList>
            <person name="Varghese N."/>
        </authorList>
    </citation>
    <scope>NUCLEOTIDE SEQUENCE [LARGE SCALE GENOMIC DNA]</scope>
    <source>
        <strain evidence="15">DSM 45344</strain>
    </source>
</reference>
<evidence type="ECO:0000256" key="11">
    <source>
        <dbReference type="ARBA" id="ARBA00048679"/>
    </source>
</evidence>
<keyword evidence="5" id="KW-0479">Metal-binding</keyword>
<keyword evidence="7 14" id="KW-0418">Kinase</keyword>
<gene>
    <name evidence="14" type="ORF">GA0070620_6314</name>
</gene>
<dbReference type="InterPro" id="IPR000687">
    <property type="entry name" value="RIO_kinase"/>
</dbReference>
<dbReference type="STRING" id="307121.GA0070620_6314"/>
<dbReference type="EC" id="2.7.11.1" evidence="2"/>
<evidence type="ECO:0000256" key="10">
    <source>
        <dbReference type="ARBA" id="ARBA00047899"/>
    </source>
</evidence>
<dbReference type="OrthoDB" id="9795258at2"/>
<evidence type="ECO:0000256" key="2">
    <source>
        <dbReference type="ARBA" id="ARBA00012513"/>
    </source>
</evidence>
<accession>A0A1C3NDP1</accession>